<comment type="caution">
    <text evidence="4">The sequence shown here is derived from an EMBL/GenBank/DDBJ whole genome shotgun (WGS) entry which is preliminary data.</text>
</comment>
<evidence type="ECO:0000259" key="2">
    <source>
        <dbReference type="Pfam" id="PF20500"/>
    </source>
</evidence>
<dbReference type="InterPro" id="IPR046804">
    <property type="entry name" value="DNA-PKcs_N"/>
</dbReference>
<dbReference type="InterPro" id="IPR046803">
    <property type="entry name" value="DNAPKcs_CC1-2"/>
</dbReference>
<dbReference type="Pfam" id="PF20502">
    <property type="entry name" value="DNAPKcs_CC1-2"/>
    <property type="match status" value="1"/>
</dbReference>
<feature type="domain" description="DNA-dependent protein kinase catalytic subunit CC1/2" evidence="3">
    <location>
        <begin position="1098"/>
        <end position="1341"/>
    </location>
</feature>
<dbReference type="SUPFAM" id="SSF48371">
    <property type="entry name" value="ARM repeat"/>
    <property type="match status" value="1"/>
</dbReference>
<dbReference type="STRING" id="1157962.A0A250WTJ7"/>
<reference evidence="4 5" key="1">
    <citation type="submission" date="2017-08" db="EMBL/GenBank/DDBJ databases">
        <title>Acidophilic green algal genome provides insights into adaptation to an acidic environment.</title>
        <authorList>
            <person name="Hirooka S."/>
            <person name="Hirose Y."/>
            <person name="Kanesaki Y."/>
            <person name="Higuchi S."/>
            <person name="Fujiwara T."/>
            <person name="Onuma R."/>
            <person name="Era A."/>
            <person name="Ohbayashi R."/>
            <person name="Uzuka A."/>
            <person name="Nozaki H."/>
            <person name="Yoshikawa H."/>
            <person name="Miyagishima S.Y."/>
        </authorList>
    </citation>
    <scope>NUCLEOTIDE SEQUENCE [LARGE SCALE GENOMIC DNA]</scope>
    <source>
        <strain evidence="4 5">NIES-2499</strain>
    </source>
</reference>
<dbReference type="Pfam" id="PF20500">
    <property type="entry name" value="DNA-PKcs_N"/>
    <property type="match status" value="1"/>
</dbReference>
<sequence>MKNTFSSDVLAFGGSPSARVRAKMYQLAAQLASACIELVSTDQDYQEDGTQLNINPDENSSLLSLIPSVICSSWDGFKQEMAGGTGSTAGDALELLLLVVQDISRLRYIPELCAFEKLPVPGPTLVSGLMTAYSYDPKVKASSSAKGSILEVLAGLLIAFPEELLQPRDKNSLGGFSGLWLLKEGVAVLQKKEPVHDYKAGAMAGAAAVIQHLTGEEGAVEASVVFTHIRHTLQLAIGTSTHQDSVAAPLLRRYSGVIAGLKLLSRSTLGGHIGALMVGSYTELLQELTKVAVEHTNKGLNKEAQEAVGQLFAQMCAHYHKDACKPGIKEEFKSVLQGLTSKLIAGDIHSRELRLTVCGLGQLAHVTKALEGVQAIKHQLQLLAPLVGEGQTGTWSEDAQLRDSTLKVQVELLSCLTLLLEQLPSITPSESNMCTSVAEGLAGAYLQLWPSQQPLVHGALLAALLRLDNKGTAVQVSGDLDRGPLALLLVQHPSLMEGGGTDAEALTSFQAYLPLWLALLKGANVPRYAIGQFSASTQRRVHQLIYQELIRAVVDACRNLDLSLALVPKGSEVGGAVGLPLAAGEAAARASLHGEPGTAATDTAVLAAMERPGAHLDAVGADRRWMGTAGSDIDTEDLAAEWPILSLANNAEDVKAFTFLASFLGVLLPETSSTMFKTTASSLLTEAVEALRTRAGLLPASYRLIAALIKEADRAGLLYDVPSQTATSSSSSSSSSSGGFIATLSSECWHCCQHFLQGLVTACRRYRGELLLACIELLLCIPPGSKLLGWGRQAQVLPLRLGLQLGATGATGLALAAVEALERWEQTKPKELQVILPYIVPLVEPYLHDLSRMTVPQGLLDVGHEMPEGSGHQRQEGGRQLSSAAEYIKDAEQENTGSIIEDYGGDLSSASPLLAGERESRHQAVSLAKEERDARDKRARGAAAKKKSLASIQPRLQLWLGRMGAAVGLLANPLVTTALYPEDGSGSSEGRGDAVHQLWDSEKRFRLDLPFVGFEDISPRPKVWLDTLLPRAAFLATSSPDRPVKVASCEFLHAATLWLVAQSAVHASGMSEAEAATIAADVAEGGAITHHAERHSNPVLGLLHRLLPVLLRLGASSSETVARQLFPELLRQMVRWYTRSALREAPVLMALMEAICSGLSREDVEGGSLRELAASLSADFLEWSLRHAPLQKQGSQKITLEVPSHVQSLLRRLLDQLSRPNFASRLGAALALRRCAPRLRNQGAVASAYGLELMRELLLALKAADADPVGLGTARQIAAAVDSVFTHVLLKHQHILMSEAPGRAGQLRSMWDLLQWLWERSSAPEHELRRKCMALHSAVASLYAAASGMDTEPSSSGDISRRPSSLWLHEFLAGNSFPSNEDREEAQERAVQKHLAVPPLALNGEGAGLSLNPWLRRLEAVLQWASWAFRQGLLTTSNLSKRIACSGDMAGLASENALTESINTYLGLLSRALHQLNPLAAANLKAVPIGSLITSGMSGGAKHPSICTIAGNECRDVALKLSDFLLVTKKWHLVQDSYDPSLEKANSALLVQQDSLIRSVVQ</sequence>
<evidence type="ECO:0000313" key="4">
    <source>
        <dbReference type="EMBL" id="GAX74141.1"/>
    </source>
</evidence>
<dbReference type="InterPro" id="IPR016024">
    <property type="entry name" value="ARM-type_fold"/>
</dbReference>
<feature type="compositionally biased region" description="Basic residues" evidence="1">
    <location>
        <begin position="937"/>
        <end position="946"/>
    </location>
</feature>
<feature type="compositionally biased region" description="Basic and acidic residues" evidence="1">
    <location>
        <begin position="862"/>
        <end position="877"/>
    </location>
</feature>
<evidence type="ECO:0000256" key="1">
    <source>
        <dbReference type="SAM" id="MobiDB-lite"/>
    </source>
</evidence>
<organism evidence="4 5">
    <name type="scientific">Chlamydomonas eustigma</name>
    <dbReference type="NCBI Taxonomy" id="1157962"/>
    <lineage>
        <taxon>Eukaryota</taxon>
        <taxon>Viridiplantae</taxon>
        <taxon>Chlorophyta</taxon>
        <taxon>core chlorophytes</taxon>
        <taxon>Chlorophyceae</taxon>
        <taxon>CS clade</taxon>
        <taxon>Chlamydomonadales</taxon>
        <taxon>Chlamydomonadaceae</taxon>
        <taxon>Chlamydomonas</taxon>
    </lineage>
</organism>
<evidence type="ECO:0000313" key="5">
    <source>
        <dbReference type="Proteomes" id="UP000232323"/>
    </source>
</evidence>
<feature type="region of interest" description="Disordered" evidence="1">
    <location>
        <begin position="917"/>
        <end position="946"/>
    </location>
</feature>
<feature type="region of interest" description="Disordered" evidence="1">
    <location>
        <begin position="861"/>
        <end position="882"/>
    </location>
</feature>
<dbReference type="PROSITE" id="PS51257">
    <property type="entry name" value="PROKAR_LIPOPROTEIN"/>
    <property type="match status" value="1"/>
</dbReference>
<protein>
    <submittedName>
        <fullName evidence="4">Uncharacterized protein</fullName>
    </submittedName>
</protein>
<proteinExistence type="predicted"/>
<gene>
    <name evidence="4" type="ORF">CEUSTIGMA_g1590.t1</name>
</gene>
<dbReference type="OrthoDB" id="381190at2759"/>
<keyword evidence="5" id="KW-1185">Reference proteome</keyword>
<dbReference type="Proteomes" id="UP000232323">
    <property type="component" value="Unassembled WGS sequence"/>
</dbReference>
<name>A0A250WTJ7_9CHLO</name>
<accession>A0A250WTJ7</accession>
<feature type="domain" description="DNA-PKcs N-terminal" evidence="2">
    <location>
        <begin position="648"/>
        <end position="848"/>
    </location>
</feature>
<dbReference type="EMBL" id="BEGY01000006">
    <property type="protein sequence ID" value="GAX74141.1"/>
    <property type="molecule type" value="Genomic_DNA"/>
</dbReference>
<evidence type="ECO:0000259" key="3">
    <source>
        <dbReference type="Pfam" id="PF20502"/>
    </source>
</evidence>
<feature type="compositionally biased region" description="Basic and acidic residues" evidence="1">
    <location>
        <begin position="917"/>
        <end position="936"/>
    </location>
</feature>